<dbReference type="InterPro" id="IPR020845">
    <property type="entry name" value="AMP-binding_CS"/>
</dbReference>
<dbReference type="Gene3D" id="3.40.50.12780">
    <property type="entry name" value="N-terminal domain of ligase-like"/>
    <property type="match status" value="1"/>
</dbReference>
<keyword evidence="8" id="KW-1185">Reference proteome</keyword>
<dbReference type="OrthoDB" id="9799237at2"/>
<keyword evidence="3" id="KW-0547">Nucleotide-binding</keyword>
<evidence type="ECO:0000313" key="8">
    <source>
        <dbReference type="Proteomes" id="UP000243205"/>
    </source>
</evidence>
<evidence type="ECO:0000256" key="1">
    <source>
        <dbReference type="ARBA" id="ARBA00006432"/>
    </source>
</evidence>
<dbReference type="STRING" id="57664.SAMN05661003_12414"/>
<dbReference type="GO" id="GO:0005524">
    <property type="term" value="F:ATP binding"/>
    <property type="evidence" value="ECO:0007669"/>
    <property type="project" value="UniProtKB-KW"/>
</dbReference>
<dbReference type="PANTHER" id="PTHR43605:SF10">
    <property type="entry name" value="ACYL-COA SYNTHETASE MEDIUM CHAIN FAMILY MEMBER 3"/>
    <property type="match status" value="1"/>
</dbReference>
<evidence type="ECO:0000313" key="7">
    <source>
        <dbReference type="EMBL" id="SDE68126.1"/>
    </source>
</evidence>
<organism evidence="7 8">
    <name type="scientific">Desulfuromonas thiophila</name>
    <dbReference type="NCBI Taxonomy" id="57664"/>
    <lineage>
        <taxon>Bacteria</taxon>
        <taxon>Pseudomonadati</taxon>
        <taxon>Thermodesulfobacteriota</taxon>
        <taxon>Desulfuromonadia</taxon>
        <taxon>Desulfuromonadales</taxon>
        <taxon>Desulfuromonadaceae</taxon>
        <taxon>Desulfuromonas</taxon>
    </lineage>
</organism>
<dbReference type="Proteomes" id="UP000243205">
    <property type="component" value="Unassembled WGS sequence"/>
</dbReference>
<protein>
    <submittedName>
        <fullName evidence="7">Acetyl-CoA synthetase</fullName>
    </submittedName>
</protein>
<dbReference type="PROSITE" id="PS00455">
    <property type="entry name" value="AMP_BINDING"/>
    <property type="match status" value="1"/>
</dbReference>
<dbReference type="Gene3D" id="3.30.300.30">
    <property type="match status" value="1"/>
</dbReference>
<dbReference type="GO" id="GO:0004321">
    <property type="term" value="F:fatty-acyl-CoA synthase activity"/>
    <property type="evidence" value="ECO:0007669"/>
    <property type="project" value="TreeGrafter"/>
</dbReference>
<dbReference type="InterPro" id="IPR000873">
    <property type="entry name" value="AMP-dep_synth/lig_dom"/>
</dbReference>
<feature type="domain" description="AMP-dependent synthetase/ligase" evidence="5">
    <location>
        <begin position="24"/>
        <end position="387"/>
    </location>
</feature>
<accession>A0A1G7EXG3</accession>
<dbReference type="GO" id="GO:0016405">
    <property type="term" value="F:CoA-ligase activity"/>
    <property type="evidence" value="ECO:0007669"/>
    <property type="project" value="UniProtKB-ARBA"/>
</dbReference>
<keyword evidence="2" id="KW-0436">Ligase</keyword>
<evidence type="ECO:0000259" key="6">
    <source>
        <dbReference type="Pfam" id="PF13193"/>
    </source>
</evidence>
<dbReference type="InterPro" id="IPR042099">
    <property type="entry name" value="ANL_N_sf"/>
</dbReference>
<evidence type="ECO:0000256" key="3">
    <source>
        <dbReference type="ARBA" id="ARBA00022741"/>
    </source>
</evidence>
<dbReference type="SUPFAM" id="SSF56801">
    <property type="entry name" value="Acetyl-CoA synthetase-like"/>
    <property type="match status" value="1"/>
</dbReference>
<dbReference type="GO" id="GO:0006637">
    <property type="term" value="P:acyl-CoA metabolic process"/>
    <property type="evidence" value="ECO:0007669"/>
    <property type="project" value="TreeGrafter"/>
</dbReference>
<dbReference type="AlphaFoldDB" id="A0A1G7EXG3"/>
<feature type="domain" description="AMP-binding enzyme C-terminal" evidence="6">
    <location>
        <begin position="437"/>
        <end position="515"/>
    </location>
</feature>
<dbReference type="EMBL" id="FNAQ01000024">
    <property type="protein sequence ID" value="SDE68126.1"/>
    <property type="molecule type" value="Genomic_DNA"/>
</dbReference>
<keyword evidence="4" id="KW-0067">ATP-binding</keyword>
<dbReference type="GO" id="GO:0006633">
    <property type="term" value="P:fatty acid biosynthetic process"/>
    <property type="evidence" value="ECO:0007669"/>
    <property type="project" value="TreeGrafter"/>
</dbReference>
<sequence length="539" mass="59502">MISASSLNIATCCTQLQCDRGNAAKTALRWLAVDGTLRDYSFAELDQLSNRFANVLHPFALQPQSVIATLLPKCPEHFIAFLGTLKQGQICAPLFANLGDLALRDRLADSRARLLVTRKSQLKKILRHQQNLPDLRAILLTDSTEDLAPHILSYPKRLQQASIHFSALPTAATTPALLHYTSGSTGQPKGVLHVHGSLHQQRISVHEVLQLQPDDLYWCTADHGWITGSVYGIIAPWSEGIRQLHYGGGYAADRWCNILSQQQVSVWYTAPTALRLLMREPAEQLRLLHLPHLRHIFSVGEPLNPEILRWAQQTLGKEVYDTWFQTETGAIAIANRPGLTLRPGSMGKPVSGIEAAILDAAGQPVADGVPGDLCLHRSFGSLFTGYLNATAAYQAKFRGDYYCSGDCASRDAQGYYWFKGRTDDVINTGGHLVSPFEIESALLEVAEVAESAVVGIDDDLLYQKIVAFVQLHDGCPANRELEIRLRLHISNRVSTIATPQDLVFINQIPKNTSGKILRRLLRARYLGLPEGDLSTLDCP</sequence>
<proteinExistence type="inferred from homology"/>
<comment type="similarity">
    <text evidence="1">Belongs to the ATP-dependent AMP-binding enzyme family.</text>
</comment>
<dbReference type="Pfam" id="PF00501">
    <property type="entry name" value="AMP-binding"/>
    <property type="match status" value="1"/>
</dbReference>
<dbReference type="PANTHER" id="PTHR43605">
    <property type="entry name" value="ACYL-COENZYME A SYNTHETASE"/>
    <property type="match status" value="1"/>
</dbReference>
<evidence type="ECO:0000256" key="2">
    <source>
        <dbReference type="ARBA" id="ARBA00022598"/>
    </source>
</evidence>
<name>A0A1G7EXG3_9BACT</name>
<dbReference type="Pfam" id="PF13193">
    <property type="entry name" value="AMP-binding_C"/>
    <property type="match status" value="1"/>
</dbReference>
<dbReference type="RefSeq" id="WP_092080635.1">
    <property type="nucleotide sequence ID" value="NZ_FNAQ01000024.1"/>
</dbReference>
<reference evidence="8" key="1">
    <citation type="submission" date="2016-10" db="EMBL/GenBank/DDBJ databases">
        <authorList>
            <person name="Varghese N."/>
            <person name="Submissions S."/>
        </authorList>
    </citation>
    <scope>NUCLEOTIDE SEQUENCE [LARGE SCALE GENOMIC DNA]</scope>
    <source>
        <strain evidence="8">DSM 8987</strain>
    </source>
</reference>
<evidence type="ECO:0000259" key="5">
    <source>
        <dbReference type="Pfam" id="PF00501"/>
    </source>
</evidence>
<gene>
    <name evidence="7" type="ORF">SAMN05661003_12414</name>
</gene>
<dbReference type="GO" id="GO:0015645">
    <property type="term" value="F:fatty acid ligase activity"/>
    <property type="evidence" value="ECO:0007669"/>
    <property type="project" value="TreeGrafter"/>
</dbReference>
<evidence type="ECO:0000256" key="4">
    <source>
        <dbReference type="ARBA" id="ARBA00022840"/>
    </source>
</evidence>
<dbReference type="InterPro" id="IPR045851">
    <property type="entry name" value="AMP-bd_C_sf"/>
</dbReference>
<dbReference type="InterPro" id="IPR025110">
    <property type="entry name" value="AMP-bd_C"/>
</dbReference>
<dbReference type="InterPro" id="IPR051087">
    <property type="entry name" value="Mitochondrial_ACSM"/>
</dbReference>